<dbReference type="KEGG" id="vbo:CKY39_20890"/>
<dbReference type="EMBL" id="CP023284">
    <property type="protein sequence ID" value="ATA55401.1"/>
    <property type="molecule type" value="Genomic_DNA"/>
</dbReference>
<protein>
    <submittedName>
        <fullName evidence="5">HxlR family transcriptional regulator</fullName>
    </submittedName>
</protein>
<dbReference type="InterPro" id="IPR036527">
    <property type="entry name" value="SCP2_sterol-bd_dom_sf"/>
</dbReference>
<evidence type="ECO:0000313" key="5">
    <source>
        <dbReference type="EMBL" id="ATA55401.1"/>
    </source>
</evidence>
<dbReference type="InterPro" id="IPR002577">
    <property type="entry name" value="HTH_HxlR"/>
</dbReference>
<reference evidence="5 6" key="1">
    <citation type="submission" date="2017-09" db="EMBL/GenBank/DDBJ databases">
        <title>The diverse metabolic capabilities of V. boronicumulans make it an excellent choice for continued studies on novel biodegradation.</title>
        <authorList>
            <person name="Sun S."/>
        </authorList>
    </citation>
    <scope>NUCLEOTIDE SEQUENCE [LARGE SCALE GENOMIC DNA]</scope>
    <source>
        <strain evidence="5 6">J1</strain>
    </source>
</reference>
<dbReference type="InterPro" id="IPR036388">
    <property type="entry name" value="WH-like_DNA-bd_sf"/>
</dbReference>
<dbReference type="Gene3D" id="3.30.1050.10">
    <property type="entry name" value="SCP2 sterol-binding domain"/>
    <property type="match status" value="1"/>
</dbReference>
<organism evidence="5 6">
    <name type="scientific">Variovorax boronicumulans</name>
    <dbReference type="NCBI Taxonomy" id="436515"/>
    <lineage>
        <taxon>Bacteria</taxon>
        <taxon>Pseudomonadati</taxon>
        <taxon>Pseudomonadota</taxon>
        <taxon>Betaproteobacteria</taxon>
        <taxon>Burkholderiales</taxon>
        <taxon>Comamonadaceae</taxon>
        <taxon>Variovorax</taxon>
    </lineage>
</organism>
<accession>A0A250DMQ7</accession>
<evidence type="ECO:0000256" key="1">
    <source>
        <dbReference type="ARBA" id="ARBA00023015"/>
    </source>
</evidence>
<evidence type="ECO:0000259" key="4">
    <source>
        <dbReference type="PROSITE" id="PS51118"/>
    </source>
</evidence>
<dbReference type="InterPro" id="IPR036390">
    <property type="entry name" value="WH_DNA-bd_sf"/>
</dbReference>
<dbReference type="Pfam" id="PF01638">
    <property type="entry name" value="HxlR"/>
    <property type="match status" value="1"/>
</dbReference>
<dbReference type="SUPFAM" id="SSF55718">
    <property type="entry name" value="SCP-like"/>
    <property type="match status" value="1"/>
</dbReference>
<evidence type="ECO:0000256" key="2">
    <source>
        <dbReference type="ARBA" id="ARBA00023125"/>
    </source>
</evidence>
<dbReference type="PROSITE" id="PS51118">
    <property type="entry name" value="HTH_HXLR"/>
    <property type="match status" value="1"/>
</dbReference>
<name>A0A250DMQ7_9BURK</name>
<dbReference type="Gene3D" id="1.10.10.10">
    <property type="entry name" value="Winged helix-like DNA-binding domain superfamily/Winged helix DNA-binding domain"/>
    <property type="match status" value="1"/>
</dbReference>
<keyword evidence="2" id="KW-0238">DNA-binding</keyword>
<dbReference type="AlphaFoldDB" id="A0A250DMQ7"/>
<feature type="domain" description="HTH hxlR-type" evidence="4">
    <location>
        <begin position="9"/>
        <end position="104"/>
    </location>
</feature>
<keyword evidence="1" id="KW-0805">Transcription regulation</keyword>
<evidence type="ECO:0000313" key="6">
    <source>
        <dbReference type="Proteomes" id="UP000217154"/>
    </source>
</evidence>
<dbReference type="SUPFAM" id="SSF46785">
    <property type="entry name" value="Winged helix' DNA-binding domain"/>
    <property type="match status" value="1"/>
</dbReference>
<dbReference type="PANTHER" id="PTHR33204">
    <property type="entry name" value="TRANSCRIPTIONAL REGULATOR, MARR FAMILY"/>
    <property type="match status" value="1"/>
</dbReference>
<dbReference type="GO" id="GO:0003677">
    <property type="term" value="F:DNA binding"/>
    <property type="evidence" value="ECO:0007669"/>
    <property type="project" value="UniProtKB-KW"/>
</dbReference>
<proteinExistence type="predicted"/>
<gene>
    <name evidence="5" type="ORF">CKY39_20890</name>
</gene>
<dbReference type="Proteomes" id="UP000217154">
    <property type="component" value="Chromosome"/>
</dbReference>
<sequence>MENTYGQFCTVARGAEVLCERWTPLVVRELLCGSKRFNDLHRGVPRMSTSLLAQRLHRLEEFGVVRRNTVGKVWEYSLTEAGEELRPIVMALGHWGAQWIGSRLRDDELDAGLLMWDMRRFACIQEFPPRPVIIHFQLRDARTRERTWWLVVEDGVADLCRDDPGRELTLVVDASVRALTEVWTGDRTPAQALQSREIRVDGARCDAQDLWRWLGTSVFASTRRAAGRKLPDGQSLAP</sequence>
<keyword evidence="3" id="KW-0804">Transcription</keyword>
<evidence type="ECO:0000256" key="3">
    <source>
        <dbReference type="ARBA" id="ARBA00023163"/>
    </source>
</evidence>
<dbReference type="RefSeq" id="WP_095745771.1">
    <property type="nucleotide sequence ID" value="NZ_CP023284.1"/>
</dbReference>
<dbReference type="PANTHER" id="PTHR33204:SF18">
    <property type="entry name" value="TRANSCRIPTIONAL REGULATORY PROTEIN"/>
    <property type="match status" value="1"/>
</dbReference>